<evidence type="ECO:0000256" key="8">
    <source>
        <dbReference type="ARBA" id="ARBA00022801"/>
    </source>
</evidence>
<evidence type="ECO:0000256" key="5">
    <source>
        <dbReference type="ARBA" id="ARBA00022516"/>
    </source>
</evidence>
<feature type="binding site" evidence="12">
    <location>
        <position position="257"/>
    </location>
    <ligand>
        <name>Zn(2+)</name>
        <dbReference type="ChEBI" id="CHEBI:29105"/>
    </ligand>
</feature>
<feature type="binding site" evidence="12">
    <location>
        <position position="98"/>
    </location>
    <ligand>
        <name>Zn(2+)</name>
        <dbReference type="ChEBI" id="CHEBI:29105"/>
    </ligand>
</feature>
<evidence type="ECO:0000256" key="3">
    <source>
        <dbReference type="ARBA" id="ARBA00005002"/>
    </source>
</evidence>
<dbReference type="Gene3D" id="3.30.1700.10">
    <property type="entry name" value="lpxc deacetylase, domain 2"/>
    <property type="match status" value="1"/>
</dbReference>
<proteinExistence type="inferred from homology"/>
<comment type="similarity">
    <text evidence="12">Belongs to the LpxC family.</text>
</comment>
<comment type="cofactor">
    <cofactor evidence="1 12">
        <name>Zn(2+)</name>
        <dbReference type="ChEBI" id="CHEBI:29105"/>
    </cofactor>
</comment>
<dbReference type="EMBL" id="VZZJ01000014">
    <property type="protein sequence ID" value="KAB1072308.1"/>
    <property type="molecule type" value="Genomic_DNA"/>
</dbReference>
<keyword evidence="7 12" id="KW-0479">Metal-binding</keyword>
<dbReference type="SUPFAM" id="SSF54211">
    <property type="entry name" value="Ribosomal protein S5 domain 2-like"/>
    <property type="match status" value="2"/>
</dbReference>
<evidence type="ECO:0000256" key="2">
    <source>
        <dbReference type="ARBA" id="ARBA00002923"/>
    </source>
</evidence>
<dbReference type="InterPro" id="IPR015870">
    <property type="entry name" value="UDP-acyl_N-AcGlcN_deAcase_N"/>
</dbReference>
<keyword evidence="6 12" id="KW-0441">Lipid A biosynthesis</keyword>
<protein>
    <recommendedName>
        <fullName evidence="4 12">UDP-3-O-acyl-N-acetylglucosamine deacetylase</fullName>
        <shortName evidence="12">UDP-3-O-acyl-GlcNAc deacetylase</shortName>
        <ecNumber evidence="4 12">3.5.1.108</ecNumber>
    </recommendedName>
    <alternativeName>
        <fullName evidence="12">UDP-3-O-[R-3-hydroxymyristoyl]-N-acetylglucosamine deacetylase</fullName>
    </alternativeName>
</protein>
<evidence type="ECO:0000313" key="13">
    <source>
        <dbReference type="EMBL" id="KAB1072308.1"/>
    </source>
</evidence>
<dbReference type="EC" id="3.5.1.108" evidence="4 12"/>
<dbReference type="HAMAP" id="MF_00388">
    <property type="entry name" value="LpxC"/>
    <property type="match status" value="1"/>
</dbReference>
<evidence type="ECO:0000256" key="12">
    <source>
        <dbReference type="HAMAP-Rule" id="MF_00388"/>
    </source>
</evidence>
<dbReference type="Proteomes" id="UP000441523">
    <property type="component" value="Unassembled WGS sequence"/>
</dbReference>
<accession>A0A6N6MLZ2</accession>
<dbReference type="RefSeq" id="WP_150964774.1">
    <property type="nucleotide sequence ID" value="NZ_VZZJ01000014.1"/>
</dbReference>
<dbReference type="AlphaFoldDB" id="A0A6N6MLZ2"/>
<dbReference type="InterPro" id="IPR020568">
    <property type="entry name" value="Ribosomal_Su5_D2-typ_SF"/>
</dbReference>
<dbReference type="UniPathway" id="UPA00359">
    <property type="reaction ID" value="UER00478"/>
</dbReference>
<keyword evidence="5 12" id="KW-0444">Lipid biosynthesis</keyword>
<evidence type="ECO:0000256" key="7">
    <source>
        <dbReference type="ARBA" id="ARBA00022723"/>
    </source>
</evidence>
<evidence type="ECO:0000256" key="6">
    <source>
        <dbReference type="ARBA" id="ARBA00022556"/>
    </source>
</evidence>
<dbReference type="GO" id="GO:0009245">
    <property type="term" value="P:lipid A biosynthetic process"/>
    <property type="evidence" value="ECO:0007669"/>
    <property type="project" value="UniProtKB-UniRule"/>
</dbReference>
<keyword evidence="10 12" id="KW-0443">Lipid metabolism</keyword>
<evidence type="ECO:0000256" key="10">
    <source>
        <dbReference type="ARBA" id="ARBA00023098"/>
    </source>
</evidence>
<evidence type="ECO:0000256" key="1">
    <source>
        <dbReference type="ARBA" id="ARBA00001947"/>
    </source>
</evidence>
<dbReference type="GO" id="GO:0046872">
    <property type="term" value="F:metal ion binding"/>
    <property type="evidence" value="ECO:0007669"/>
    <property type="project" value="UniProtKB-KW"/>
</dbReference>
<dbReference type="InterPro" id="IPR011334">
    <property type="entry name" value="UDP-acyl_GlcNac_deAcase_C"/>
</dbReference>
<keyword evidence="14" id="KW-1185">Reference proteome</keyword>
<sequence length="309" mass="33401">MTYPFIPPAGPSAPQSVCFRSEGTLAASFEKHGSSLHTGRHANVRLSPAAAGTGVVFQRRLRSGRVVAVPARWQARVSQPLCTALQAPDGTLVRTVEHLLAALSALAIDNALVEIDAEELPIFDGSATPWCEAIRDAGRVDLDVPRTMIKVLRSVEVRDGRRSLRIEPAERLSIAAHLALAHFGEMRWEGVITPESFVRDLAPSRSFGRLKWALPAKLYTYLTRRPVLRGANLSTTAGIVGGRIIGGMRVPEEPVRHRVLDLVGDLSLAGHSILGRVTAAHTGHELNHALVAKLMRDPFAWEIVGATAA</sequence>
<gene>
    <name evidence="12" type="primary">lpxC</name>
    <name evidence="13" type="ORF">F6X51_16510</name>
</gene>
<evidence type="ECO:0000256" key="4">
    <source>
        <dbReference type="ARBA" id="ARBA00012745"/>
    </source>
</evidence>
<feature type="binding site" evidence="12">
    <location>
        <position position="261"/>
    </location>
    <ligand>
        <name>Zn(2+)</name>
        <dbReference type="ChEBI" id="CHEBI:29105"/>
    </ligand>
</feature>
<feature type="active site" description="Proton donor" evidence="12">
    <location>
        <position position="284"/>
    </location>
</feature>
<dbReference type="PANTHER" id="PTHR33694">
    <property type="entry name" value="UDP-3-O-ACYL-N-ACETYLGLUCOSAMINE DEACETYLASE 1, MITOCHONDRIAL-RELATED"/>
    <property type="match status" value="1"/>
</dbReference>
<dbReference type="Gene3D" id="3.30.230.20">
    <property type="entry name" value="lpxc deacetylase, domain 1"/>
    <property type="match status" value="1"/>
</dbReference>
<organism evidence="13 14">
    <name type="scientific">Methylobacterium planeticum</name>
    <dbReference type="NCBI Taxonomy" id="2615211"/>
    <lineage>
        <taxon>Bacteria</taxon>
        <taxon>Pseudomonadati</taxon>
        <taxon>Pseudomonadota</taxon>
        <taxon>Alphaproteobacteria</taxon>
        <taxon>Hyphomicrobiales</taxon>
        <taxon>Methylobacteriaceae</taxon>
        <taxon>Methylobacterium</taxon>
    </lineage>
</organism>
<comment type="pathway">
    <text evidence="3 12">Glycolipid biosynthesis; lipid IV(A) biosynthesis; lipid IV(A) from (3R)-3-hydroxytetradecanoyl-[acyl-carrier-protein] and UDP-N-acetyl-alpha-D-glucosamine: step 2/6.</text>
</comment>
<name>A0A6N6MLZ2_9HYPH</name>
<keyword evidence="9 12" id="KW-0862">Zinc</keyword>
<dbReference type="GO" id="GO:0016020">
    <property type="term" value="C:membrane"/>
    <property type="evidence" value="ECO:0007669"/>
    <property type="project" value="GOC"/>
</dbReference>
<dbReference type="InterPro" id="IPR004463">
    <property type="entry name" value="UDP-acyl_GlcNac_deAcase"/>
</dbReference>
<evidence type="ECO:0000313" key="14">
    <source>
        <dbReference type="Proteomes" id="UP000441523"/>
    </source>
</evidence>
<comment type="catalytic activity">
    <reaction evidence="11 12">
        <text>a UDP-3-O-[(3R)-3-hydroxyacyl]-N-acetyl-alpha-D-glucosamine + H2O = a UDP-3-O-[(3R)-3-hydroxyacyl]-alpha-D-glucosamine + acetate</text>
        <dbReference type="Rhea" id="RHEA:67816"/>
        <dbReference type="ChEBI" id="CHEBI:15377"/>
        <dbReference type="ChEBI" id="CHEBI:30089"/>
        <dbReference type="ChEBI" id="CHEBI:137740"/>
        <dbReference type="ChEBI" id="CHEBI:173225"/>
        <dbReference type="EC" id="3.5.1.108"/>
    </reaction>
</comment>
<evidence type="ECO:0000256" key="11">
    <source>
        <dbReference type="ARBA" id="ARBA00024535"/>
    </source>
</evidence>
<keyword evidence="8 12" id="KW-0378">Hydrolase</keyword>
<comment type="function">
    <text evidence="2 12">Catalyzes the hydrolysis of UDP-3-O-myristoyl-N-acetylglucosamine to form UDP-3-O-myristoylglucosamine and acetate, the committed step in lipid A biosynthesis.</text>
</comment>
<comment type="caution">
    <text evidence="13">The sequence shown here is derived from an EMBL/GenBank/DDBJ whole genome shotgun (WGS) entry which is preliminary data.</text>
</comment>
<dbReference type="PANTHER" id="PTHR33694:SF1">
    <property type="entry name" value="UDP-3-O-ACYL-N-ACETYLGLUCOSAMINE DEACETYLASE 1, MITOCHONDRIAL-RELATED"/>
    <property type="match status" value="1"/>
</dbReference>
<reference evidence="13 14" key="1">
    <citation type="submission" date="2019-09" db="EMBL/GenBank/DDBJ databases">
        <title>YIM 132548 draft genome.</title>
        <authorList>
            <person name="Jiang L."/>
        </authorList>
    </citation>
    <scope>NUCLEOTIDE SEQUENCE [LARGE SCALE GENOMIC DNA]</scope>
    <source>
        <strain evidence="13 14">YIM 132548</strain>
    </source>
</reference>
<dbReference type="Pfam" id="PF03331">
    <property type="entry name" value="LpxC"/>
    <property type="match status" value="1"/>
</dbReference>
<dbReference type="GO" id="GO:0103117">
    <property type="term" value="F:UDP-3-O-acyl-N-acetylglucosamine deacetylase activity"/>
    <property type="evidence" value="ECO:0007669"/>
    <property type="project" value="UniProtKB-UniRule"/>
</dbReference>
<evidence type="ECO:0000256" key="9">
    <source>
        <dbReference type="ARBA" id="ARBA00022833"/>
    </source>
</evidence>